<dbReference type="PRINTS" id="PR00215">
    <property type="entry name" value="NEUROMODULIN"/>
</dbReference>
<dbReference type="GO" id="GO:0030425">
    <property type="term" value="C:dendrite"/>
    <property type="evidence" value="ECO:0007669"/>
    <property type="project" value="UniProtKB-SubCell"/>
</dbReference>
<evidence type="ECO:0000256" key="21">
    <source>
        <dbReference type="ARBA" id="ARBA00023288"/>
    </source>
</evidence>
<evidence type="ECO:0000256" key="22">
    <source>
        <dbReference type="ARBA" id="ARBA00025215"/>
    </source>
</evidence>
<keyword evidence="18" id="KW-0472">Membrane</keyword>
<dbReference type="GO" id="GO:0032584">
    <property type="term" value="C:growth cone membrane"/>
    <property type="evidence" value="ECO:0007669"/>
    <property type="project" value="UniProtKB-SubCell"/>
</dbReference>
<dbReference type="EMBL" id="JAULJE010000004">
    <property type="protein sequence ID" value="KAK1343911.1"/>
    <property type="molecule type" value="Genomic_DNA"/>
</dbReference>
<dbReference type="PANTHER" id="PTHR10699:SF15">
    <property type="entry name" value="NEUROMODULIN"/>
    <property type="match status" value="1"/>
</dbReference>
<gene>
    <name evidence="31" type="ORF">QTO34_014467</name>
</gene>
<evidence type="ECO:0000256" key="24">
    <source>
        <dbReference type="ARBA" id="ARBA00033250"/>
    </source>
</evidence>
<evidence type="ECO:0000313" key="32">
    <source>
        <dbReference type="Proteomes" id="UP001177744"/>
    </source>
</evidence>
<name>A0AA40I792_CNENI</name>
<evidence type="ECO:0000256" key="5">
    <source>
        <dbReference type="ARBA" id="ARBA00004503"/>
    </source>
</evidence>
<comment type="function">
    <text evidence="22 27">This protein is associated with nerve growth. It is a major component of the motile 'growth cones' that form the tips of elongating axons. Plays a role in axonal and dendritic filopodia induction.</text>
</comment>
<evidence type="ECO:0000256" key="3">
    <source>
        <dbReference type="ARBA" id="ARBA00004489"/>
    </source>
</evidence>
<dbReference type="GO" id="GO:0016198">
    <property type="term" value="P:axon choice point recognition"/>
    <property type="evidence" value="ECO:0007669"/>
    <property type="project" value="TreeGrafter"/>
</dbReference>
<dbReference type="InterPro" id="IPR001422">
    <property type="entry name" value="Neuromodulin"/>
</dbReference>
<evidence type="ECO:0000256" key="7">
    <source>
        <dbReference type="ARBA" id="ARBA00005890"/>
    </source>
</evidence>
<evidence type="ECO:0000256" key="15">
    <source>
        <dbReference type="ARBA" id="ARBA00022860"/>
    </source>
</evidence>
<evidence type="ECO:0000256" key="27">
    <source>
        <dbReference type="RuleBase" id="RU368113"/>
    </source>
</evidence>
<dbReference type="FunFam" id="1.20.5.190:FF:000075">
    <property type="entry name" value="Neuromodulin"/>
    <property type="match status" value="1"/>
</dbReference>
<dbReference type="AlphaFoldDB" id="A0AA40I792"/>
<feature type="compositionally biased region" description="Low complexity" evidence="28">
    <location>
        <begin position="240"/>
        <end position="266"/>
    </location>
</feature>
<keyword evidence="14 27" id="KW-0221">Differentiation</keyword>
<evidence type="ECO:0000256" key="14">
    <source>
        <dbReference type="ARBA" id="ARBA00022782"/>
    </source>
</evidence>
<feature type="compositionally biased region" description="Polar residues" evidence="28">
    <location>
        <begin position="211"/>
        <end position="226"/>
    </location>
</feature>
<dbReference type="PROSITE" id="PS00413">
    <property type="entry name" value="NEUROMODULIN_2"/>
    <property type="match status" value="1"/>
</dbReference>
<evidence type="ECO:0000256" key="16">
    <source>
        <dbReference type="ARBA" id="ARBA00022902"/>
    </source>
</evidence>
<feature type="compositionally biased region" description="Basic and acidic residues" evidence="28">
    <location>
        <begin position="227"/>
        <end position="239"/>
    </location>
</feature>
<dbReference type="Proteomes" id="UP001177744">
    <property type="component" value="Unassembled WGS sequence"/>
</dbReference>
<feature type="compositionally biased region" description="Basic and acidic residues" evidence="28">
    <location>
        <begin position="86"/>
        <end position="100"/>
    </location>
</feature>
<dbReference type="PROSITE" id="PS50096">
    <property type="entry name" value="IQ"/>
    <property type="match status" value="1"/>
</dbReference>
<evidence type="ECO:0000256" key="9">
    <source>
        <dbReference type="ARBA" id="ARBA00022473"/>
    </source>
</evidence>
<evidence type="ECO:0000256" key="4">
    <source>
        <dbReference type="ARBA" id="ARBA00004496"/>
    </source>
</evidence>
<dbReference type="Pfam" id="PF06614">
    <property type="entry name" value="Neuromodulin"/>
    <property type="match status" value="1"/>
</dbReference>
<keyword evidence="17 27" id="KW-0770">Synapse</keyword>
<dbReference type="GO" id="GO:0040008">
    <property type="term" value="P:regulation of growth"/>
    <property type="evidence" value="ECO:0007669"/>
    <property type="project" value="UniProtKB-UniRule"/>
</dbReference>
<evidence type="ECO:0000256" key="11">
    <source>
        <dbReference type="ARBA" id="ARBA00022490"/>
    </source>
</evidence>
<evidence type="ECO:0000259" key="30">
    <source>
        <dbReference type="Pfam" id="PF10580"/>
    </source>
</evidence>
<accession>A0AA40I792</accession>
<dbReference type="GO" id="GO:0005737">
    <property type="term" value="C:cytoplasm"/>
    <property type="evidence" value="ECO:0007669"/>
    <property type="project" value="UniProtKB-SubCell"/>
</dbReference>
<feature type="region of interest" description="Disordered" evidence="28">
    <location>
        <begin position="86"/>
        <end position="310"/>
    </location>
</feature>
<keyword evidence="11 27" id="KW-0963">Cytoplasm</keyword>
<protein>
    <recommendedName>
        <fullName evidence="8 27">Neuromodulin</fullName>
    </recommendedName>
    <alternativeName>
        <fullName evidence="23 27">Axonal membrane protein GAP-43</fullName>
    </alternativeName>
    <alternativeName>
        <fullName evidence="24 27">Growth-associated protein 43</fullName>
    </alternativeName>
</protein>
<keyword evidence="16 27" id="KW-0524">Neurogenesis</keyword>
<dbReference type="InterPro" id="IPR017454">
    <property type="entry name" value="Neuromodulin_C"/>
</dbReference>
<dbReference type="PANTHER" id="PTHR10699">
    <property type="entry name" value="NEUROMODULIN"/>
    <property type="match status" value="1"/>
</dbReference>
<keyword evidence="19 27" id="KW-0564">Palmitate</keyword>
<feature type="compositionally biased region" description="Basic and acidic residues" evidence="28">
    <location>
        <begin position="277"/>
        <end position="310"/>
    </location>
</feature>
<comment type="subcellular location">
    <subcellularLocation>
        <location evidence="27">Cell membrane</location>
        <topology evidence="27">Peripheral membrane protein</topology>
        <orientation evidence="27">Cytoplasmic side</orientation>
    </subcellularLocation>
    <subcellularLocation>
        <location evidence="5 27">Cell projection</location>
        <location evidence="5 27">Growth cone membrane</location>
        <topology evidence="5 27">Peripheral membrane protein</topology>
        <orientation evidence="5 27">Cytoplasmic side</orientation>
    </subcellularLocation>
    <subcellularLocation>
        <location evidence="25 27">Synapse</location>
    </subcellularLocation>
    <subcellularLocation>
        <location evidence="6 27">Cell projection</location>
        <location evidence="6 27">Filopodium membrane</location>
        <topology evidence="6 27">Peripheral membrane protein</topology>
    </subcellularLocation>
    <subcellularLocation>
        <location evidence="2 27">Perikaryon</location>
    </subcellularLocation>
    <subcellularLocation>
        <location evidence="1 27">Cell projection</location>
        <location evidence="1 27">Dendrite</location>
    </subcellularLocation>
    <subcellularLocation>
        <location evidence="3 27">Cell projection</location>
        <location evidence="3 27">Axon</location>
    </subcellularLocation>
    <subcellularLocation>
        <location evidence="4 27">Cytoplasm</location>
    </subcellularLocation>
    <text evidence="27">Cytoplasmic surface of growth cone and synaptic plasma membranes.</text>
</comment>
<evidence type="ECO:0000256" key="1">
    <source>
        <dbReference type="ARBA" id="ARBA00004279"/>
    </source>
</evidence>
<evidence type="ECO:0000256" key="25">
    <source>
        <dbReference type="ARBA" id="ARBA00034103"/>
    </source>
</evidence>
<dbReference type="GO" id="GO:0001786">
    <property type="term" value="F:phosphatidylserine binding"/>
    <property type="evidence" value="ECO:0007669"/>
    <property type="project" value="TreeGrafter"/>
</dbReference>
<keyword evidence="10 27" id="KW-1003">Cell membrane</keyword>
<dbReference type="GO" id="GO:0043204">
    <property type="term" value="C:perikaryon"/>
    <property type="evidence" value="ECO:0007669"/>
    <property type="project" value="UniProtKB-SubCell"/>
</dbReference>
<evidence type="ECO:0000256" key="28">
    <source>
        <dbReference type="SAM" id="MobiDB-lite"/>
    </source>
</evidence>
<evidence type="ECO:0000256" key="2">
    <source>
        <dbReference type="ARBA" id="ARBA00004484"/>
    </source>
</evidence>
<feature type="compositionally biased region" description="Basic and acidic residues" evidence="28">
    <location>
        <begin position="134"/>
        <end position="153"/>
    </location>
</feature>
<organism evidence="31 32">
    <name type="scientific">Cnephaeus nilssonii</name>
    <name type="common">Northern bat</name>
    <name type="synonym">Eptesicus nilssonii</name>
    <dbReference type="NCBI Taxonomy" id="3371016"/>
    <lineage>
        <taxon>Eukaryota</taxon>
        <taxon>Metazoa</taxon>
        <taxon>Chordata</taxon>
        <taxon>Craniata</taxon>
        <taxon>Vertebrata</taxon>
        <taxon>Euteleostomi</taxon>
        <taxon>Mammalia</taxon>
        <taxon>Eutheria</taxon>
        <taxon>Laurasiatheria</taxon>
        <taxon>Chiroptera</taxon>
        <taxon>Yangochiroptera</taxon>
        <taxon>Vespertilionidae</taxon>
        <taxon>Cnephaeus</taxon>
    </lineage>
</organism>
<dbReference type="GO" id="GO:0031103">
    <property type="term" value="P:axon regeneration"/>
    <property type="evidence" value="ECO:0007669"/>
    <property type="project" value="TreeGrafter"/>
</dbReference>
<evidence type="ECO:0000256" key="23">
    <source>
        <dbReference type="ARBA" id="ARBA00030597"/>
    </source>
</evidence>
<comment type="caution">
    <text evidence="31">The sequence shown here is derived from an EMBL/GenBank/DDBJ whole genome shotgun (WGS) entry which is preliminary data.</text>
</comment>
<reference evidence="31" key="1">
    <citation type="submission" date="2023-06" db="EMBL/GenBank/DDBJ databases">
        <title>Reference genome for the Northern bat (Eptesicus nilssonii), a most northern bat species.</title>
        <authorList>
            <person name="Laine V.N."/>
            <person name="Pulliainen A.T."/>
            <person name="Lilley T.M."/>
        </authorList>
    </citation>
    <scope>NUCLEOTIDE SEQUENCE</scope>
    <source>
        <strain evidence="31">BLF_Eptnil</strain>
        <tissue evidence="31">Kidney</tissue>
    </source>
</reference>
<feature type="domain" description="Neuromodulin C-terminal" evidence="29">
    <location>
        <begin position="136"/>
        <end position="310"/>
    </location>
</feature>
<dbReference type="GO" id="GO:0005516">
    <property type="term" value="F:calmodulin binding"/>
    <property type="evidence" value="ECO:0007669"/>
    <property type="project" value="UniProtKB-UniRule"/>
</dbReference>
<dbReference type="GO" id="GO:1901981">
    <property type="term" value="F:phosphatidylinositol phosphate binding"/>
    <property type="evidence" value="ECO:0007669"/>
    <property type="project" value="TreeGrafter"/>
</dbReference>
<evidence type="ECO:0000313" key="31">
    <source>
        <dbReference type="EMBL" id="KAK1343911.1"/>
    </source>
</evidence>
<dbReference type="Gene3D" id="1.20.5.190">
    <property type="match status" value="1"/>
</dbReference>
<comment type="similarity">
    <text evidence="7 27">Belongs to the neuromodulin family.</text>
</comment>
<keyword evidence="21 27" id="KW-0449">Lipoprotein</keyword>
<dbReference type="GO" id="GO:0014069">
    <property type="term" value="C:postsynaptic density"/>
    <property type="evidence" value="ECO:0007669"/>
    <property type="project" value="TreeGrafter"/>
</dbReference>
<dbReference type="InterPro" id="IPR018947">
    <property type="entry name" value="Neuromodulin_N"/>
</dbReference>
<evidence type="ECO:0000256" key="20">
    <source>
        <dbReference type="ARBA" id="ARBA00023273"/>
    </source>
</evidence>
<dbReference type="SMART" id="SM00015">
    <property type="entry name" value="IQ"/>
    <property type="match status" value="1"/>
</dbReference>
<sequence length="310" mass="32693">MEMRIMLPNSIHAVANGAVSVQKLLRNMFEILLPVDSSSIFVVSRLMFKSFIHFEFIFVYGGKSIIPPLLFSPLFSTKVEKNDEEQKIEQDGIKPEDKAHKAATKIQASFRGHITRKKLKGEKKGDAQAAEAEMNEKKDDAPVADGAEKKEGEGPTTADEAPATGPKPEEAGKAGEAPSEEKKGEGASDAAAEQAAPQAPAPSEEKAGSAETESATKASTDNSPSSKAEDAPAKEEPKQADVPAAVTAAAATTPAAEDAATKATTQPPTEASEGSQAEDKIEAADETKPKESARQDEGKGEELEADQEHA</sequence>
<evidence type="ECO:0000256" key="8">
    <source>
        <dbReference type="ARBA" id="ARBA00021591"/>
    </source>
</evidence>
<keyword evidence="15 27" id="KW-0112">Calmodulin-binding</keyword>
<keyword evidence="20 27" id="KW-0966">Cell projection</keyword>
<evidence type="ECO:0000256" key="13">
    <source>
        <dbReference type="ARBA" id="ARBA00022604"/>
    </source>
</evidence>
<feature type="compositionally biased region" description="Basic and acidic residues" evidence="28">
    <location>
        <begin position="167"/>
        <end position="186"/>
    </location>
</feature>
<evidence type="ECO:0000256" key="19">
    <source>
        <dbReference type="ARBA" id="ARBA00023139"/>
    </source>
</evidence>
<evidence type="ECO:0000256" key="17">
    <source>
        <dbReference type="ARBA" id="ARBA00023018"/>
    </source>
</evidence>
<keyword evidence="13 27" id="KW-0341">Growth regulation</keyword>
<evidence type="ECO:0000256" key="6">
    <source>
        <dbReference type="ARBA" id="ARBA00004516"/>
    </source>
</evidence>
<keyword evidence="12 27" id="KW-0597">Phosphoprotein</keyword>
<dbReference type="Pfam" id="PF00612">
    <property type="entry name" value="IQ"/>
    <property type="match status" value="1"/>
</dbReference>
<feature type="compositionally biased region" description="Low complexity" evidence="28">
    <location>
        <begin position="187"/>
        <end position="202"/>
    </location>
</feature>
<comment type="PTM">
    <text evidence="27">Palmitoylated. Palmitoylation is essential for plasma membrane association.</text>
</comment>
<dbReference type="InterPro" id="IPR000048">
    <property type="entry name" value="IQ_motif_EF-hand-BS"/>
</dbReference>
<dbReference type="GO" id="GO:0031527">
    <property type="term" value="C:filopodium membrane"/>
    <property type="evidence" value="ECO:0007669"/>
    <property type="project" value="UniProtKB-SubCell"/>
</dbReference>
<dbReference type="InterPro" id="IPR033137">
    <property type="entry name" value="Neuromodulin_P_site"/>
</dbReference>
<evidence type="ECO:0000256" key="26">
    <source>
        <dbReference type="ARBA" id="ARBA00046855"/>
    </source>
</evidence>
<dbReference type="CDD" id="cd23767">
    <property type="entry name" value="IQCD"/>
    <property type="match status" value="1"/>
</dbReference>
<keyword evidence="9 27" id="KW-0217">Developmental protein</keyword>
<comment type="subunit">
    <text evidence="26 27">Identified in a complex containing FGFR4, NCAM1, CDH2, PLCG1, FRS2, SRC, SHC1, GAP43 and CTTN. Interacts (via IQ domain) with calmodulin. Binds calmodulin with a greater affinity in the absence of Ca(2+) than in its presence.</text>
</comment>
<evidence type="ECO:0000256" key="10">
    <source>
        <dbReference type="ARBA" id="ARBA00022475"/>
    </source>
</evidence>
<evidence type="ECO:0000256" key="18">
    <source>
        <dbReference type="ARBA" id="ARBA00023136"/>
    </source>
</evidence>
<dbReference type="Pfam" id="PF10580">
    <property type="entry name" value="Neuromodulin_N"/>
    <property type="match status" value="1"/>
</dbReference>
<keyword evidence="32" id="KW-1185">Reference proteome</keyword>
<evidence type="ECO:0000259" key="29">
    <source>
        <dbReference type="Pfam" id="PF06614"/>
    </source>
</evidence>
<dbReference type="GO" id="GO:0042246">
    <property type="term" value="P:tissue regeneration"/>
    <property type="evidence" value="ECO:0007669"/>
    <property type="project" value="TreeGrafter"/>
</dbReference>
<feature type="domain" description="Neuromodulin N-terminal" evidence="30">
    <location>
        <begin position="76"/>
        <end position="99"/>
    </location>
</feature>
<dbReference type="GO" id="GO:0035727">
    <property type="term" value="F:lysophosphatidic acid binding"/>
    <property type="evidence" value="ECO:0007669"/>
    <property type="project" value="TreeGrafter"/>
</dbReference>
<evidence type="ECO:0000256" key="12">
    <source>
        <dbReference type="ARBA" id="ARBA00022553"/>
    </source>
</evidence>
<proteinExistence type="inferred from homology"/>